<feature type="non-terminal residue" evidence="2">
    <location>
        <position position="198"/>
    </location>
</feature>
<evidence type="ECO:0000313" key="3">
    <source>
        <dbReference type="Proteomes" id="UP000886611"/>
    </source>
</evidence>
<proteinExistence type="predicted"/>
<keyword evidence="1" id="KW-0472">Membrane</keyword>
<dbReference type="AlphaFoldDB" id="A0A8X7XE52"/>
<evidence type="ECO:0000256" key="1">
    <source>
        <dbReference type="SAM" id="Phobius"/>
    </source>
</evidence>
<sequence>MQDYDKLTSFLGDWGPFQMAIFFLLSLTAVPNGYVGMSVVFLADTPPHFCRSRTGNGSGSPINHSLISSKLVDGSPALGSCTRLKWTGEGQVNETEECLDGWEFSKERYASTIVTELSQKKRNKTIVCGREPLRKKYSGGAKPCHISNFGRYFPYLLVLWPAWAPSLILSFPSSNYSKLQRNARKRPGFVLAGRFWTL</sequence>
<keyword evidence="1" id="KW-1133">Transmembrane helix</keyword>
<name>A0A8X7XE52_POLSE</name>
<feature type="non-terminal residue" evidence="2">
    <location>
        <position position="1"/>
    </location>
</feature>
<gene>
    <name evidence="2" type="primary">Slc22a4</name>
    <name evidence="2" type="ORF">GTO96_0016560</name>
</gene>
<comment type="caution">
    <text evidence="2">The sequence shown here is derived from an EMBL/GenBank/DDBJ whole genome shotgun (WGS) entry which is preliminary data.</text>
</comment>
<evidence type="ECO:0000313" key="2">
    <source>
        <dbReference type="EMBL" id="KAG2465624.1"/>
    </source>
</evidence>
<reference evidence="2 3" key="1">
    <citation type="journal article" date="2021" name="Cell">
        <title>Tracing the genetic footprints of vertebrate landing in non-teleost ray-finned fishes.</title>
        <authorList>
            <person name="Bi X."/>
            <person name="Wang K."/>
            <person name="Yang L."/>
            <person name="Pan H."/>
            <person name="Jiang H."/>
            <person name="Wei Q."/>
            <person name="Fang M."/>
            <person name="Yu H."/>
            <person name="Zhu C."/>
            <person name="Cai Y."/>
            <person name="He Y."/>
            <person name="Gan X."/>
            <person name="Zeng H."/>
            <person name="Yu D."/>
            <person name="Zhu Y."/>
            <person name="Jiang H."/>
            <person name="Qiu Q."/>
            <person name="Yang H."/>
            <person name="Zhang Y.E."/>
            <person name="Wang W."/>
            <person name="Zhu M."/>
            <person name="He S."/>
            <person name="Zhang G."/>
        </authorList>
    </citation>
    <scope>NUCLEOTIDE SEQUENCE [LARGE SCALE GENOMIC DNA]</scope>
    <source>
        <strain evidence="2">Bchr_013</strain>
    </source>
</reference>
<organism evidence="2 3">
    <name type="scientific">Polypterus senegalus</name>
    <name type="common">Senegal bichir</name>
    <dbReference type="NCBI Taxonomy" id="55291"/>
    <lineage>
        <taxon>Eukaryota</taxon>
        <taxon>Metazoa</taxon>
        <taxon>Chordata</taxon>
        <taxon>Craniata</taxon>
        <taxon>Vertebrata</taxon>
        <taxon>Euteleostomi</taxon>
        <taxon>Actinopterygii</taxon>
        <taxon>Polypteriformes</taxon>
        <taxon>Polypteridae</taxon>
        <taxon>Polypterus</taxon>
    </lineage>
</organism>
<keyword evidence="1" id="KW-0812">Transmembrane</keyword>
<dbReference type="EMBL" id="JAATIS010001721">
    <property type="protein sequence ID" value="KAG2465624.1"/>
    <property type="molecule type" value="Genomic_DNA"/>
</dbReference>
<keyword evidence="3" id="KW-1185">Reference proteome</keyword>
<dbReference type="Proteomes" id="UP000886611">
    <property type="component" value="Unassembled WGS sequence"/>
</dbReference>
<feature type="transmembrane region" description="Helical" evidence="1">
    <location>
        <begin position="20"/>
        <end position="43"/>
    </location>
</feature>
<protein>
    <submittedName>
        <fullName evidence="2">S22A4 protein</fullName>
    </submittedName>
</protein>
<accession>A0A8X7XE52</accession>